<dbReference type="InterPro" id="IPR045190">
    <property type="entry name" value="MCCB/AccD1-like"/>
</dbReference>
<evidence type="ECO:0000313" key="4">
    <source>
        <dbReference type="Proteomes" id="UP000012092"/>
    </source>
</evidence>
<dbReference type="GO" id="GO:0004485">
    <property type="term" value="F:methylcrotonoyl-CoA carboxylase activity"/>
    <property type="evidence" value="ECO:0007669"/>
    <property type="project" value="TreeGrafter"/>
</dbReference>
<dbReference type="GO" id="GO:1905202">
    <property type="term" value="C:methylcrotonoyl-CoA carboxylase complex"/>
    <property type="evidence" value="ECO:0007669"/>
    <property type="project" value="TreeGrafter"/>
</dbReference>
<evidence type="ECO:0000256" key="1">
    <source>
        <dbReference type="SAM" id="Coils"/>
    </source>
</evidence>
<dbReference type="SUPFAM" id="SSF52096">
    <property type="entry name" value="ClpP/crotonase"/>
    <property type="match status" value="1"/>
</dbReference>
<keyword evidence="1" id="KW-0175">Coiled coil</keyword>
<accession>M6REM7</accession>
<reference evidence="3 4" key="1">
    <citation type="submission" date="2013-01" db="EMBL/GenBank/DDBJ databases">
        <authorList>
            <person name="Harkins D.M."/>
            <person name="Durkin A.S."/>
            <person name="Brinkac L.M."/>
            <person name="Haft D.H."/>
            <person name="Selengut J.D."/>
            <person name="Sanka R."/>
            <person name="DePew J."/>
            <person name="Purushe J."/>
            <person name="Picardeau M."/>
            <person name="Werts C."/>
            <person name="Goarant C."/>
            <person name="Vinetz J.M."/>
            <person name="Sutton G.G."/>
            <person name="Nierman W.C."/>
            <person name="Fouts D.E."/>
        </authorList>
    </citation>
    <scope>NUCLEOTIDE SEQUENCE [LARGE SCALE GENOMIC DNA]</scope>
    <source>
        <strain evidence="3 4">Verdun HP</strain>
    </source>
</reference>
<dbReference type="GO" id="GO:0006552">
    <property type="term" value="P:L-leucine catabolic process"/>
    <property type="evidence" value="ECO:0007669"/>
    <property type="project" value="TreeGrafter"/>
</dbReference>
<feature type="domain" description="CoA carboxyltransferase N-terminal" evidence="2">
    <location>
        <begin position="22"/>
        <end position="175"/>
    </location>
</feature>
<keyword evidence="3" id="KW-0808">Transferase</keyword>
<dbReference type="PANTHER" id="PTHR22855">
    <property type="entry name" value="ACETYL, PROPIONYL, PYRUVATE, AND GLUTACONYL CARBOXYLASE-RELATED"/>
    <property type="match status" value="1"/>
</dbReference>
<dbReference type="Gene3D" id="3.90.226.10">
    <property type="entry name" value="2-enoyl-CoA Hydratase, Chain A, domain 1"/>
    <property type="match status" value="1"/>
</dbReference>
<evidence type="ECO:0000313" key="3">
    <source>
        <dbReference type="EMBL" id="EMO06662.1"/>
    </source>
</evidence>
<dbReference type="InterPro" id="IPR029045">
    <property type="entry name" value="ClpP/crotonase-like_dom_sf"/>
</dbReference>
<dbReference type="Pfam" id="PF01039">
    <property type="entry name" value="Carboxyl_trans"/>
    <property type="match status" value="1"/>
</dbReference>
<dbReference type="InterPro" id="IPR034733">
    <property type="entry name" value="AcCoA_carboxyl_beta"/>
</dbReference>
<dbReference type="Proteomes" id="UP000012092">
    <property type="component" value="Unassembled WGS sequence"/>
</dbReference>
<dbReference type="AlphaFoldDB" id="M6REM7"/>
<proteinExistence type="predicted"/>
<dbReference type="InterPro" id="IPR011762">
    <property type="entry name" value="COA_CT_N"/>
</dbReference>
<name>M6REM7_LEPIR</name>
<protein>
    <submittedName>
        <fullName evidence="3">Carboxyl transferase domain protein</fullName>
    </submittedName>
</protein>
<organism evidence="3 4">
    <name type="scientific">Leptospira interrogans serovar Icterohaemorrhagiae str. Verdun HP</name>
    <dbReference type="NCBI Taxonomy" id="1049910"/>
    <lineage>
        <taxon>Bacteria</taxon>
        <taxon>Pseudomonadati</taxon>
        <taxon>Spirochaetota</taxon>
        <taxon>Spirochaetia</taxon>
        <taxon>Leptospirales</taxon>
        <taxon>Leptospiraceae</taxon>
        <taxon>Leptospira</taxon>
    </lineage>
</organism>
<dbReference type="EMBL" id="AHNZ02000205">
    <property type="protein sequence ID" value="EMO06662.1"/>
    <property type="molecule type" value="Genomic_DNA"/>
</dbReference>
<dbReference type="PANTHER" id="PTHR22855:SF13">
    <property type="entry name" value="METHYLCROTONOYL-COA CARBOXYLASE BETA CHAIN, MITOCHONDRIAL"/>
    <property type="match status" value="1"/>
</dbReference>
<evidence type="ECO:0000259" key="2">
    <source>
        <dbReference type="PROSITE" id="PS50980"/>
    </source>
</evidence>
<dbReference type="GO" id="GO:0016740">
    <property type="term" value="F:transferase activity"/>
    <property type="evidence" value="ECO:0007669"/>
    <property type="project" value="UniProtKB-KW"/>
</dbReference>
<dbReference type="PROSITE" id="PS50980">
    <property type="entry name" value="COA_CT_NTER"/>
    <property type="match status" value="1"/>
</dbReference>
<sequence length="175" mass="19650">MEIIESKIRTSSSEYKENFEDLKQKVESLRNLIRKIELGGGEKAIERHKGRGKLTARERVSSLIDPGTSFLEFSPLAAEGVYSDSVPSAGILTGIGRICGVDCVIVANDATVKGGTYYPLTVKNISAHKRSLFKISFLVFILWIQEEPFFRCKTKCFQIKIISEKSFITKPIFPR</sequence>
<comment type="caution">
    <text evidence="3">The sequence shown here is derived from an EMBL/GenBank/DDBJ whole genome shotgun (WGS) entry which is preliminary data.</text>
</comment>
<feature type="coiled-coil region" evidence="1">
    <location>
        <begin position="12"/>
        <end position="39"/>
    </location>
</feature>
<gene>
    <name evidence="3" type="ORF">LEP1GSC116_1575</name>
</gene>